<dbReference type="InterPro" id="IPR008900">
    <property type="entry name" value="Zot_N"/>
</dbReference>
<evidence type="ECO:0000259" key="2">
    <source>
        <dbReference type="Pfam" id="PF05707"/>
    </source>
</evidence>
<dbReference type="Pfam" id="PF05707">
    <property type="entry name" value="Zot"/>
    <property type="match status" value="1"/>
</dbReference>
<evidence type="ECO:0000313" key="3">
    <source>
        <dbReference type="EMBL" id="ERH68335.1"/>
    </source>
</evidence>
<sequence>MPIKLITGQPGNGKTLYAVHLIKQALKEGREVYTNINGINLDVLPIPENDKGELDWTLTPKGDAELGVKGALTVYDETQKLPYFAYKSKEKLSSNPLITELETHRHHGYDLIFITQSPKFLHLHLLDLVNEHYHVKRPFNKKQAEIHLHRKACMLPETEAAEKRAEDIFKFQYPPELFSAYKSTEIVTNSKLRIPKYMKRLMWIAGICVVGIIYLVFFRDNFIFGHMMGKDKKNEVATQNVPAPKADEESNKKIDEACAKQYGLTVEQCADLRDPSKRNEQLQAANDVRMSTIAVKYNPNKPYDVELPPDAYQVTSKPVFSGCMKKGGRYVAYTQQGTILKDVSQSDCKRLINQAGDRPFNYFAQQPVQQMQQTFQQPTVSIQPQFERYQANNYVQEGLQRSPIDGANPL</sequence>
<feature type="domain" description="Zona occludens toxin N-terminal" evidence="2">
    <location>
        <begin position="3"/>
        <end position="184"/>
    </location>
</feature>
<organism evidence="3 4">
    <name type="scientific">Acinetobacter baumannii EGD-HP18</name>
    <dbReference type="NCBI Taxonomy" id="1358412"/>
    <lineage>
        <taxon>Bacteria</taxon>
        <taxon>Pseudomonadati</taxon>
        <taxon>Pseudomonadota</taxon>
        <taxon>Gammaproteobacteria</taxon>
        <taxon>Moraxellales</taxon>
        <taxon>Moraxellaceae</taxon>
        <taxon>Acinetobacter</taxon>
        <taxon>Acinetobacter calcoaceticus/baumannii complex</taxon>
    </lineage>
</organism>
<dbReference type="Gene3D" id="3.40.50.300">
    <property type="entry name" value="P-loop containing nucleotide triphosphate hydrolases"/>
    <property type="match status" value="1"/>
</dbReference>
<protein>
    <recommendedName>
        <fullName evidence="2">Zona occludens toxin N-terminal domain-containing protein</fullName>
    </recommendedName>
</protein>
<feature type="transmembrane region" description="Helical" evidence="1">
    <location>
        <begin position="201"/>
        <end position="218"/>
    </location>
</feature>
<evidence type="ECO:0000256" key="1">
    <source>
        <dbReference type="SAM" id="Phobius"/>
    </source>
</evidence>
<reference evidence="3 4" key="1">
    <citation type="submission" date="2013-08" db="EMBL/GenBank/DDBJ databases">
        <title>Study of Ammonical-Nitrogen removal by Nitrification Denitrification process using lab isolates.</title>
        <authorList>
            <person name="Khardenavis A.A."/>
            <person name="Pal R.R."/>
            <person name="Kapley A."/>
            <person name="Qureshi A."/>
            <person name="Purohit H.J."/>
        </authorList>
    </citation>
    <scope>NUCLEOTIDE SEQUENCE [LARGE SCALE GENOMIC DNA]</scope>
    <source>
        <strain evidence="3 4">EGD-HP18</strain>
    </source>
</reference>
<name>A0AAV3JYH2_ACIBA</name>
<keyword evidence="1" id="KW-0812">Transmembrane</keyword>
<comment type="caution">
    <text evidence="3">The sequence shown here is derived from an EMBL/GenBank/DDBJ whole genome shotgun (WGS) entry which is preliminary data.</text>
</comment>
<evidence type="ECO:0000313" key="4">
    <source>
        <dbReference type="Proteomes" id="UP000016517"/>
    </source>
</evidence>
<dbReference type="RefSeq" id="WP_021511138.1">
    <property type="nucleotide sequence ID" value="NZ_AVST01000082.1"/>
</dbReference>
<dbReference type="InterPro" id="IPR027417">
    <property type="entry name" value="P-loop_NTPase"/>
</dbReference>
<dbReference type="EMBL" id="AVST01000082">
    <property type="protein sequence ID" value="ERH68335.1"/>
    <property type="molecule type" value="Genomic_DNA"/>
</dbReference>
<keyword evidence="1" id="KW-1133">Transmembrane helix</keyword>
<keyword evidence="1" id="KW-0472">Membrane</keyword>
<accession>A0AAV3JYH2</accession>
<dbReference type="AlphaFoldDB" id="A0AAV3JYH2"/>
<gene>
    <name evidence="3" type="ORF">N173_19530</name>
</gene>
<dbReference type="Proteomes" id="UP000016517">
    <property type="component" value="Unassembled WGS sequence"/>
</dbReference>
<proteinExistence type="predicted"/>